<dbReference type="AlphaFoldDB" id="A0A4P9Y453"/>
<feature type="compositionally biased region" description="Basic and acidic residues" evidence="1">
    <location>
        <begin position="117"/>
        <end position="127"/>
    </location>
</feature>
<evidence type="ECO:0000313" key="2">
    <source>
        <dbReference type="EMBL" id="RKP13707.1"/>
    </source>
</evidence>
<feature type="region of interest" description="Disordered" evidence="1">
    <location>
        <begin position="442"/>
        <end position="483"/>
    </location>
</feature>
<feature type="compositionally biased region" description="Low complexity" evidence="1">
    <location>
        <begin position="293"/>
        <end position="304"/>
    </location>
</feature>
<feature type="compositionally biased region" description="Basic and acidic residues" evidence="1">
    <location>
        <begin position="457"/>
        <end position="474"/>
    </location>
</feature>
<feature type="compositionally biased region" description="Low complexity" evidence="1">
    <location>
        <begin position="445"/>
        <end position="455"/>
    </location>
</feature>
<accession>A0A4P9Y453</accession>
<feature type="compositionally biased region" description="Polar residues" evidence="1">
    <location>
        <begin position="172"/>
        <end position="181"/>
    </location>
</feature>
<feature type="region of interest" description="Disordered" evidence="1">
    <location>
        <begin position="74"/>
        <end position="185"/>
    </location>
</feature>
<feature type="compositionally biased region" description="Basic and acidic residues" evidence="1">
    <location>
        <begin position="90"/>
        <end position="108"/>
    </location>
</feature>
<feature type="compositionally biased region" description="Gly residues" evidence="1">
    <location>
        <begin position="308"/>
        <end position="335"/>
    </location>
</feature>
<dbReference type="OrthoDB" id="2408370at2759"/>
<proteinExistence type="predicted"/>
<evidence type="ECO:0000256" key="1">
    <source>
        <dbReference type="SAM" id="MobiDB-lite"/>
    </source>
</evidence>
<keyword evidence="3" id="KW-1185">Reference proteome</keyword>
<name>A0A4P9Y453_9FUNG</name>
<dbReference type="Proteomes" id="UP000267251">
    <property type="component" value="Unassembled WGS sequence"/>
</dbReference>
<evidence type="ECO:0000313" key="3">
    <source>
        <dbReference type="Proteomes" id="UP000267251"/>
    </source>
</evidence>
<reference evidence="3" key="1">
    <citation type="journal article" date="2018" name="Nat. Microbiol.">
        <title>Leveraging single-cell genomics to expand the fungal tree of life.</title>
        <authorList>
            <person name="Ahrendt S.R."/>
            <person name="Quandt C.A."/>
            <person name="Ciobanu D."/>
            <person name="Clum A."/>
            <person name="Salamov A."/>
            <person name="Andreopoulos B."/>
            <person name="Cheng J.F."/>
            <person name="Woyke T."/>
            <person name="Pelin A."/>
            <person name="Henrissat B."/>
            <person name="Reynolds N.K."/>
            <person name="Benny G.L."/>
            <person name="Smith M.E."/>
            <person name="James T.Y."/>
            <person name="Grigoriev I.V."/>
        </authorList>
    </citation>
    <scope>NUCLEOTIDE SEQUENCE [LARGE SCALE GENOMIC DNA]</scope>
</reference>
<protein>
    <submittedName>
        <fullName evidence="2">Uncharacterized protein</fullName>
    </submittedName>
</protein>
<feature type="compositionally biased region" description="Basic and acidic residues" evidence="1">
    <location>
        <begin position="134"/>
        <end position="149"/>
    </location>
</feature>
<feature type="region of interest" description="Disordered" evidence="1">
    <location>
        <begin position="207"/>
        <end position="349"/>
    </location>
</feature>
<sequence length="614" mass="66444">MYTKAFSREFHEDLTRAQRILRVCVELGFKEGIQESWLWLAQRCRRDGAISTWKDLTLTYPQLARRFSPAVENLGIWTSGPSSDGEGEREEARSKVDPAWSRPKDVGQRRVFPSENSSREGVDKKEAAEEEEEQVKSEEVKFEEERDKASPLISSPPLTSRRRGGDGLERPSASTLAQCATSDPVGPKRRLLTAWLAKSFPGLNGFFHGSQSSGDPSAHGSTPPLLPAQSAAEYEEESDPGFNRSGIQGNGQGLGLSHPETQPPSFLNSSLLPGGQVQSSSRPSSSAIPGWYSGPSLPHSPGHPCILLGGGKGLGGGGGTSSSHGSGGGAGGMSGGSRRRVGGGKREGVEDQAPHILEAILALLTSGEATSSEAFGYLLRLLEAMRMEMMAKPSTSPLSSSPSRASDTTLLSLSDGVDEAMSRLVREGLAVKDKEILRPLFGLCSSPSSSEPRGGPSRRDGVWEGPKTRTELVRSRPGAPTLRTEGDIKEGMEAAAVVALYHPGVFQNLRPDDGRMMFLMDPELIQYLSLWVDDGRGGVTGMRWEIKISVKQVKRIDTFEPPPDDLSQKPLCDECSPHVKMLLGSAYYAQSAYHEQRSGWDSHVEYILLYGVQR</sequence>
<organism evidence="2 3">
    <name type="scientific">Piptocephalis cylindrospora</name>
    <dbReference type="NCBI Taxonomy" id="1907219"/>
    <lineage>
        <taxon>Eukaryota</taxon>
        <taxon>Fungi</taxon>
        <taxon>Fungi incertae sedis</taxon>
        <taxon>Zoopagomycota</taxon>
        <taxon>Zoopagomycotina</taxon>
        <taxon>Zoopagomycetes</taxon>
        <taxon>Zoopagales</taxon>
        <taxon>Piptocephalidaceae</taxon>
        <taxon>Piptocephalis</taxon>
    </lineage>
</organism>
<dbReference type="EMBL" id="KZ987960">
    <property type="protein sequence ID" value="RKP13707.1"/>
    <property type="molecule type" value="Genomic_DNA"/>
</dbReference>
<feature type="compositionally biased region" description="Polar residues" evidence="1">
    <location>
        <begin position="259"/>
        <end position="271"/>
    </location>
</feature>
<gene>
    <name evidence="2" type="ORF">BJ684DRAFT_15920</name>
</gene>